<dbReference type="Pfam" id="PF03450">
    <property type="entry name" value="CO_deh_flav_C"/>
    <property type="match status" value="1"/>
</dbReference>
<dbReference type="SMART" id="SM01092">
    <property type="entry name" value="CO_deh_flav_C"/>
    <property type="match status" value="1"/>
</dbReference>
<dbReference type="InterPro" id="IPR036683">
    <property type="entry name" value="CO_DH_flav_C_dom_sf"/>
</dbReference>
<reference evidence="5 6" key="1">
    <citation type="submission" date="2018-04" db="EMBL/GenBank/DDBJ databases">
        <title>Genomic Encyclopedia of Type Strains, Phase IV (KMG-IV): sequencing the most valuable type-strain genomes for metagenomic binning, comparative biology and taxonomic classification.</title>
        <authorList>
            <person name="Goeker M."/>
        </authorList>
    </citation>
    <scope>NUCLEOTIDE SEQUENCE [LARGE SCALE GENOMIC DNA]</scope>
    <source>
        <strain evidence="5 6">DSM 104150</strain>
    </source>
</reference>
<evidence type="ECO:0000313" key="6">
    <source>
        <dbReference type="Proteomes" id="UP000248330"/>
    </source>
</evidence>
<dbReference type="InterPro" id="IPR036318">
    <property type="entry name" value="FAD-bd_PCMH-like_sf"/>
</dbReference>
<dbReference type="PANTHER" id="PTHR42659">
    <property type="entry name" value="XANTHINE DEHYDROGENASE SUBUNIT C-RELATED"/>
    <property type="match status" value="1"/>
</dbReference>
<protein>
    <submittedName>
        <fullName evidence="5">Carbon monoxide dehydrogenase medium subunit</fullName>
    </submittedName>
</protein>
<evidence type="ECO:0000259" key="4">
    <source>
        <dbReference type="PROSITE" id="PS51387"/>
    </source>
</evidence>
<dbReference type="AlphaFoldDB" id="A0A318E5D9"/>
<evidence type="ECO:0000313" key="5">
    <source>
        <dbReference type="EMBL" id="PXV65703.1"/>
    </source>
</evidence>
<sequence>MIPPSFAYRAPASLKEALALIDESGDDAKFLAGGHSLLPMMKFRVSEPAVLIDLGGVPELQGIREAGDRIHIGPMSTENEIIGSALLQQKCPLLPEVARWIADPQVRNRGTIGGDVAHGDPANDHPAVMLALEADFVLRSSQGERVVPANEFYFGTYFTAMEANEVLAEIRVPVLGPGTGYAYKKLKRKTGDFAIAAACVLLTLDRGICKRIAITLTNVGPTPLRASAAEQALTGKAIDDAAVENAAQLAMQICDPAEDLRGDKEYKTHMAGEMVRRAIRQALERAKEAK</sequence>
<dbReference type="EMBL" id="QICN01000009">
    <property type="protein sequence ID" value="PXV65703.1"/>
    <property type="molecule type" value="Genomic_DNA"/>
</dbReference>
<dbReference type="GO" id="GO:0016491">
    <property type="term" value="F:oxidoreductase activity"/>
    <property type="evidence" value="ECO:0007669"/>
    <property type="project" value="UniProtKB-KW"/>
</dbReference>
<dbReference type="InterPro" id="IPR051312">
    <property type="entry name" value="Diverse_Substr_Oxidored"/>
</dbReference>
<dbReference type="Pfam" id="PF00941">
    <property type="entry name" value="FAD_binding_5"/>
    <property type="match status" value="1"/>
</dbReference>
<organism evidence="5 6">
    <name type="scientific">Sinimarinibacterium flocculans</name>
    <dbReference type="NCBI Taxonomy" id="985250"/>
    <lineage>
        <taxon>Bacteria</taxon>
        <taxon>Pseudomonadati</taxon>
        <taxon>Pseudomonadota</taxon>
        <taxon>Gammaproteobacteria</taxon>
        <taxon>Nevskiales</taxon>
        <taxon>Nevskiaceae</taxon>
        <taxon>Sinimarinibacterium</taxon>
    </lineage>
</organism>
<proteinExistence type="predicted"/>
<dbReference type="SUPFAM" id="SSF55447">
    <property type="entry name" value="CO dehydrogenase flavoprotein C-terminal domain-like"/>
    <property type="match status" value="1"/>
</dbReference>
<dbReference type="RefSeq" id="WP_110266090.1">
    <property type="nucleotide sequence ID" value="NZ_CAWNXA010000009.1"/>
</dbReference>
<dbReference type="GO" id="GO:0071949">
    <property type="term" value="F:FAD binding"/>
    <property type="evidence" value="ECO:0007669"/>
    <property type="project" value="InterPro"/>
</dbReference>
<dbReference type="PANTHER" id="PTHR42659:SF2">
    <property type="entry name" value="XANTHINE DEHYDROGENASE SUBUNIT C-RELATED"/>
    <property type="match status" value="1"/>
</dbReference>
<dbReference type="InterPro" id="IPR016167">
    <property type="entry name" value="FAD-bd_PCMH_sub1"/>
</dbReference>
<evidence type="ECO:0000256" key="3">
    <source>
        <dbReference type="ARBA" id="ARBA00023002"/>
    </source>
</evidence>
<accession>A0A318E5D9</accession>
<dbReference type="Proteomes" id="UP000248330">
    <property type="component" value="Unassembled WGS sequence"/>
</dbReference>
<name>A0A318E5D9_9GAMM</name>
<comment type="caution">
    <text evidence="5">The sequence shown here is derived from an EMBL/GenBank/DDBJ whole genome shotgun (WGS) entry which is preliminary data.</text>
</comment>
<dbReference type="PROSITE" id="PS51387">
    <property type="entry name" value="FAD_PCMH"/>
    <property type="match status" value="1"/>
</dbReference>
<dbReference type="Gene3D" id="3.30.43.10">
    <property type="entry name" value="Uridine Diphospho-n-acetylenolpyruvylglucosamine Reductase, domain 2"/>
    <property type="match status" value="1"/>
</dbReference>
<keyword evidence="2" id="KW-0274">FAD</keyword>
<keyword evidence="1" id="KW-0285">Flavoprotein</keyword>
<evidence type="ECO:0000256" key="1">
    <source>
        <dbReference type="ARBA" id="ARBA00022630"/>
    </source>
</evidence>
<dbReference type="InterPro" id="IPR005107">
    <property type="entry name" value="CO_DH_flav_C"/>
</dbReference>
<dbReference type="InterPro" id="IPR002346">
    <property type="entry name" value="Mopterin_DH_FAD-bd"/>
</dbReference>
<feature type="domain" description="FAD-binding PCMH-type" evidence="4">
    <location>
        <begin position="1"/>
        <end position="177"/>
    </location>
</feature>
<dbReference type="OrthoDB" id="9767994at2"/>
<dbReference type="Gene3D" id="3.30.390.50">
    <property type="entry name" value="CO dehydrogenase flavoprotein, C-terminal domain"/>
    <property type="match status" value="1"/>
</dbReference>
<keyword evidence="6" id="KW-1185">Reference proteome</keyword>
<dbReference type="Gene3D" id="3.30.465.10">
    <property type="match status" value="1"/>
</dbReference>
<evidence type="ECO:0000256" key="2">
    <source>
        <dbReference type="ARBA" id="ARBA00022827"/>
    </source>
</evidence>
<dbReference type="SUPFAM" id="SSF56176">
    <property type="entry name" value="FAD-binding/transporter-associated domain-like"/>
    <property type="match status" value="1"/>
</dbReference>
<gene>
    <name evidence="5" type="ORF">C8D93_10982</name>
</gene>
<dbReference type="InterPro" id="IPR016166">
    <property type="entry name" value="FAD-bd_PCMH"/>
</dbReference>
<dbReference type="FunFam" id="3.30.465.10:FF:000017">
    <property type="entry name" value="Xanthine dehydrogenase, FAD binding subunit"/>
    <property type="match status" value="1"/>
</dbReference>
<keyword evidence="3" id="KW-0560">Oxidoreductase</keyword>
<dbReference type="InterPro" id="IPR016169">
    <property type="entry name" value="FAD-bd_PCMH_sub2"/>
</dbReference>